<dbReference type="Gene3D" id="3.40.50.150">
    <property type="entry name" value="Vaccinia Virus protein VP39"/>
    <property type="match status" value="1"/>
</dbReference>
<reference evidence="1 2" key="1">
    <citation type="journal article" date="2020" name="Biotechnol. Biofuels">
        <title>New insights from the biogas microbiome by comprehensive genome-resolved metagenomics of nearly 1600 species originating from multiple anaerobic digesters.</title>
        <authorList>
            <person name="Campanaro S."/>
            <person name="Treu L."/>
            <person name="Rodriguez-R L.M."/>
            <person name="Kovalovszki A."/>
            <person name="Ziels R.M."/>
            <person name="Maus I."/>
            <person name="Zhu X."/>
            <person name="Kougias P.G."/>
            <person name="Basile A."/>
            <person name="Luo G."/>
            <person name="Schluter A."/>
            <person name="Konstantinidis K.T."/>
            <person name="Angelidaki I."/>
        </authorList>
    </citation>
    <scope>NUCLEOTIDE SEQUENCE [LARGE SCALE GENOMIC DNA]</scope>
    <source>
        <strain evidence="1">AS27yjCOA_157</strain>
    </source>
</reference>
<sequence>MSFWTDQWRSFIRETSYLHDLGEEKISNDQFWRGYGIYDQALKHSGYPGEVLNRIISFIKSGSTLLDIGAGTGAFAIPLSHLTTATVALDPSAYHLQILTGKAREEGLTNIAIIEKEWKDARPGEINELIEMNINCRNGRFDHHENGLLEKISRPEVDYALAAYSLFDEEIEGFLARMIKIAREGTFIVFRGSPPDSLSEFAYGPRPQANYLCLYNILKDMGHQFDVMLFPRDYHLPLEMVQKQYRFSNRKAEEIADHLRSEGRLHEREDGLWASFSTKDALLYLLR</sequence>
<accession>A0A7K4AKU1</accession>
<keyword evidence="1" id="KW-0489">Methyltransferase</keyword>
<dbReference type="SUPFAM" id="SSF53335">
    <property type="entry name" value="S-adenosyl-L-methionine-dependent methyltransferases"/>
    <property type="match status" value="1"/>
</dbReference>
<protein>
    <submittedName>
        <fullName evidence="1">Class I SAM-dependent methyltransferase</fullName>
    </submittedName>
</protein>
<dbReference type="GO" id="GO:0032259">
    <property type="term" value="P:methylation"/>
    <property type="evidence" value="ECO:0007669"/>
    <property type="project" value="UniProtKB-KW"/>
</dbReference>
<name>A0A7K4AKU1_METSH</name>
<proteinExistence type="predicted"/>
<evidence type="ECO:0000313" key="1">
    <source>
        <dbReference type="EMBL" id="NLJ23475.1"/>
    </source>
</evidence>
<keyword evidence="1" id="KW-0808">Transferase</keyword>
<dbReference type="Proteomes" id="UP000544742">
    <property type="component" value="Unassembled WGS sequence"/>
</dbReference>
<dbReference type="AlphaFoldDB" id="A0A7K4AKU1"/>
<dbReference type="EMBL" id="JAAYUN010000187">
    <property type="protein sequence ID" value="NLJ23475.1"/>
    <property type="molecule type" value="Genomic_DNA"/>
</dbReference>
<dbReference type="RefSeq" id="WP_276620803.1">
    <property type="nucleotide sequence ID" value="NZ_DAOSEI010000003.1"/>
</dbReference>
<gene>
    <name evidence="1" type="ORF">GX426_10280</name>
</gene>
<dbReference type="GO" id="GO:0008168">
    <property type="term" value="F:methyltransferase activity"/>
    <property type="evidence" value="ECO:0007669"/>
    <property type="project" value="UniProtKB-KW"/>
</dbReference>
<comment type="caution">
    <text evidence="1">The sequence shown here is derived from an EMBL/GenBank/DDBJ whole genome shotgun (WGS) entry which is preliminary data.</text>
</comment>
<organism evidence="1 2">
    <name type="scientific">Methanothrix soehngenii</name>
    <name type="common">Methanosaeta concilii</name>
    <dbReference type="NCBI Taxonomy" id="2223"/>
    <lineage>
        <taxon>Archaea</taxon>
        <taxon>Methanobacteriati</taxon>
        <taxon>Methanobacteriota</taxon>
        <taxon>Stenosarchaea group</taxon>
        <taxon>Methanomicrobia</taxon>
        <taxon>Methanotrichales</taxon>
        <taxon>Methanotrichaceae</taxon>
        <taxon>Methanothrix</taxon>
    </lineage>
</organism>
<dbReference type="InterPro" id="IPR029063">
    <property type="entry name" value="SAM-dependent_MTases_sf"/>
</dbReference>
<evidence type="ECO:0000313" key="2">
    <source>
        <dbReference type="Proteomes" id="UP000544742"/>
    </source>
</evidence>